<dbReference type="NCBIfam" id="TIGR02106">
    <property type="entry name" value="cyd_oper_ybgT"/>
    <property type="match status" value="1"/>
</dbReference>
<gene>
    <name evidence="1" type="ORF">ABI_44250</name>
</gene>
<protein>
    <submittedName>
        <fullName evidence="1">Cyd operon protein YbgT</fullName>
    </submittedName>
</protein>
<dbReference type="Proteomes" id="UP000006512">
    <property type="component" value="Unassembled WGS sequence"/>
</dbReference>
<sequence length="42" mass="4814">MWYFAWILGVGLAVAVGVLNGIWYEFHTTDDPDAKDDQQQRS</sequence>
<dbReference type="STRING" id="715226.ABI_44250"/>
<evidence type="ECO:0000313" key="1">
    <source>
        <dbReference type="EMBL" id="EGF89998.1"/>
    </source>
</evidence>
<dbReference type="Pfam" id="PF08173">
    <property type="entry name" value="YbgT_YccB"/>
    <property type="match status" value="1"/>
</dbReference>
<organism evidence="1 2">
    <name type="scientific">Asticcacaulis biprosthecium C19</name>
    <dbReference type="NCBI Taxonomy" id="715226"/>
    <lineage>
        <taxon>Bacteria</taxon>
        <taxon>Pseudomonadati</taxon>
        <taxon>Pseudomonadota</taxon>
        <taxon>Alphaproteobacteria</taxon>
        <taxon>Caulobacterales</taxon>
        <taxon>Caulobacteraceae</taxon>
        <taxon>Asticcacaulis</taxon>
    </lineage>
</organism>
<name>F4QTC8_9CAUL</name>
<dbReference type="InterPro" id="IPR012994">
    <property type="entry name" value="YbgT_YccB"/>
</dbReference>
<accession>F4QTC8</accession>
<keyword evidence="2" id="KW-1185">Reference proteome</keyword>
<dbReference type="AlphaFoldDB" id="F4QTC8"/>
<proteinExistence type="predicted"/>
<dbReference type="InterPro" id="IPR011724">
    <property type="entry name" value="Cyd_oper_YbgT"/>
</dbReference>
<dbReference type="HOGENOM" id="CLU_207013_2_0_5"/>
<dbReference type="EMBL" id="GL883080">
    <property type="protein sequence ID" value="EGF89998.1"/>
    <property type="molecule type" value="Genomic_DNA"/>
</dbReference>
<evidence type="ECO:0000313" key="2">
    <source>
        <dbReference type="Proteomes" id="UP000006512"/>
    </source>
</evidence>
<dbReference type="eggNOG" id="COG4890">
    <property type="taxonomic scope" value="Bacteria"/>
</dbReference>
<reference evidence="2" key="1">
    <citation type="submission" date="2011-03" db="EMBL/GenBank/DDBJ databases">
        <title>Draft genome sequence of Brevundimonas diminuta.</title>
        <authorList>
            <person name="Brown P.J.B."/>
            <person name="Buechlein A."/>
            <person name="Hemmerich C."/>
            <person name="Brun Y.V."/>
        </authorList>
    </citation>
    <scope>NUCLEOTIDE SEQUENCE [LARGE SCALE GENOMIC DNA]</scope>
    <source>
        <strain evidence="2">C19</strain>
    </source>
</reference>
<dbReference type="RefSeq" id="WP_006275198.1">
    <property type="nucleotide sequence ID" value="NZ_GL883080.1"/>
</dbReference>